<dbReference type="Proteomes" id="UP000306509">
    <property type="component" value="Unassembled WGS sequence"/>
</dbReference>
<keyword evidence="4 6" id="KW-0067">ATP-binding</keyword>
<accession>A0A4U8Q8T8</accession>
<protein>
    <submittedName>
        <fullName evidence="6">Putative ABC transporter ATP-binding protein YxlF</fullName>
        <ecNumber evidence="6">3.6.3.-</ecNumber>
    </submittedName>
</protein>
<dbReference type="InterPro" id="IPR003439">
    <property type="entry name" value="ABC_transporter-like_ATP-bd"/>
</dbReference>
<dbReference type="InterPro" id="IPR003593">
    <property type="entry name" value="AAA+_ATPase"/>
</dbReference>
<keyword evidence="3" id="KW-0547">Nucleotide-binding</keyword>
<feature type="domain" description="ABC transporter" evidence="5">
    <location>
        <begin position="6"/>
        <end position="222"/>
    </location>
</feature>
<organism evidence="6 7">
    <name type="scientific">Robinsoniella peoriensis</name>
    <dbReference type="NCBI Taxonomy" id="180332"/>
    <lineage>
        <taxon>Bacteria</taxon>
        <taxon>Bacillati</taxon>
        <taxon>Bacillota</taxon>
        <taxon>Clostridia</taxon>
        <taxon>Lachnospirales</taxon>
        <taxon>Lachnospiraceae</taxon>
        <taxon>Robinsoniella</taxon>
    </lineage>
</organism>
<evidence type="ECO:0000256" key="4">
    <source>
        <dbReference type="ARBA" id="ARBA00022840"/>
    </source>
</evidence>
<gene>
    <name evidence="6" type="primary">yxlF_5</name>
    <name evidence="6" type="ORF">DSM106044_02530</name>
</gene>
<dbReference type="EC" id="3.6.3.-" evidence="6"/>
<evidence type="ECO:0000256" key="1">
    <source>
        <dbReference type="ARBA" id="ARBA00005417"/>
    </source>
</evidence>
<dbReference type="InterPro" id="IPR027417">
    <property type="entry name" value="P-loop_NTPase"/>
</dbReference>
<dbReference type="PROSITE" id="PS50893">
    <property type="entry name" value="ABC_TRANSPORTER_2"/>
    <property type="match status" value="1"/>
</dbReference>
<keyword evidence="7" id="KW-1185">Reference proteome</keyword>
<evidence type="ECO:0000256" key="3">
    <source>
        <dbReference type="ARBA" id="ARBA00022741"/>
    </source>
</evidence>
<proteinExistence type="inferred from homology"/>
<dbReference type="AlphaFoldDB" id="A0A4U8Q8T8"/>
<dbReference type="PANTHER" id="PTHR43335">
    <property type="entry name" value="ABC TRANSPORTER, ATP-BINDING PROTEIN"/>
    <property type="match status" value="1"/>
</dbReference>
<dbReference type="SMART" id="SM00382">
    <property type="entry name" value="AAA"/>
    <property type="match status" value="1"/>
</dbReference>
<comment type="caution">
    <text evidence="6">The sequence shown here is derived from an EMBL/GenBank/DDBJ whole genome shotgun (WGS) entry which is preliminary data.</text>
</comment>
<dbReference type="PANTHER" id="PTHR43335:SF8">
    <property type="entry name" value="ABC TRANSPORTER, ATP-BINDING PROTEIN"/>
    <property type="match status" value="1"/>
</dbReference>
<name>A0A4U8Q8T8_9FIRM</name>
<evidence type="ECO:0000313" key="6">
    <source>
        <dbReference type="EMBL" id="TLD00583.1"/>
    </source>
</evidence>
<dbReference type="GO" id="GO:0016887">
    <property type="term" value="F:ATP hydrolysis activity"/>
    <property type="evidence" value="ECO:0007669"/>
    <property type="project" value="InterPro"/>
</dbReference>
<dbReference type="EMBL" id="QGQD01000052">
    <property type="protein sequence ID" value="TLD00583.1"/>
    <property type="molecule type" value="Genomic_DNA"/>
</dbReference>
<sequence>MAEAIVTIENVSKSFGNQKVLTDISFSMENGKIYGLIGRNGSGKTVLMKCICGFLTPSVGEIRIYGQKTTEKEAYMEKMGIIIETPGFLPGYSACKNLKMLAMIRNNISNSQIRDALISVGLDPDSPKKVGKFSMGMRQRLGIAQAIMENPEILLLDEPMNGLDNHGVADMRKLFLEMRNQGKVILLASHNKEDIEYLCDDVYTMDGGIISKISSTAGIYSI</sequence>
<evidence type="ECO:0000259" key="5">
    <source>
        <dbReference type="PROSITE" id="PS50893"/>
    </source>
</evidence>
<dbReference type="Pfam" id="PF00005">
    <property type="entry name" value="ABC_tran"/>
    <property type="match status" value="1"/>
</dbReference>
<evidence type="ECO:0000256" key="2">
    <source>
        <dbReference type="ARBA" id="ARBA00022448"/>
    </source>
</evidence>
<dbReference type="GO" id="GO:0005524">
    <property type="term" value="F:ATP binding"/>
    <property type="evidence" value="ECO:0007669"/>
    <property type="project" value="UniProtKB-KW"/>
</dbReference>
<dbReference type="RefSeq" id="WP_138002557.1">
    <property type="nucleotide sequence ID" value="NZ_QGQD01000052.1"/>
</dbReference>
<keyword evidence="2" id="KW-0813">Transport</keyword>
<dbReference type="SUPFAM" id="SSF52540">
    <property type="entry name" value="P-loop containing nucleoside triphosphate hydrolases"/>
    <property type="match status" value="1"/>
</dbReference>
<comment type="similarity">
    <text evidence="1">Belongs to the ABC transporter superfamily.</text>
</comment>
<dbReference type="STRING" id="180332.GCA_000797495_02886"/>
<evidence type="ECO:0000313" key="7">
    <source>
        <dbReference type="Proteomes" id="UP000306509"/>
    </source>
</evidence>
<dbReference type="Gene3D" id="3.40.50.300">
    <property type="entry name" value="P-loop containing nucleotide triphosphate hydrolases"/>
    <property type="match status" value="1"/>
</dbReference>
<reference evidence="6 7" key="1">
    <citation type="journal article" date="2019" name="Anaerobe">
        <title>Detection of Robinsoniella peoriensis in multiple bone samples of a trauma patient.</title>
        <authorList>
            <person name="Schrottner P."/>
            <person name="Hartwich K."/>
            <person name="Bunk B."/>
            <person name="Schober I."/>
            <person name="Helbig S."/>
            <person name="Rudolph W.W."/>
            <person name="Gunzer F."/>
        </authorList>
    </citation>
    <scope>NUCLEOTIDE SEQUENCE [LARGE SCALE GENOMIC DNA]</scope>
    <source>
        <strain evidence="6 7">DSM 106044</strain>
    </source>
</reference>
<keyword evidence="6" id="KW-0378">Hydrolase</keyword>